<dbReference type="Gene3D" id="1.10.1740.10">
    <property type="match status" value="1"/>
</dbReference>
<dbReference type="NCBIfam" id="TIGR02937">
    <property type="entry name" value="sigma70-ECF"/>
    <property type="match status" value="1"/>
</dbReference>
<evidence type="ECO:0000259" key="1">
    <source>
        <dbReference type="Pfam" id="PF04542"/>
    </source>
</evidence>
<accession>A0ABP7F2V4</accession>
<dbReference type="Proteomes" id="UP001500920">
    <property type="component" value="Unassembled WGS sequence"/>
</dbReference>
<dbReference type="SUPFAM" id="SSF88946">
    <property type="entry name" value="Sigma2 domain of RNA polymerase sigma factors"/>
    <property type="match status" value="1"/>
</dbReference>
<keyword evidence="3" id="KW-1185">Reference proteome</keyword>
<dbReference type="EMBL" id="BAABCK010000061">
    <property type="protein sequence ID" value="GAA3729215.1"/>
    <property type="molecule type" value="Genomic_DNA"/>
</dbReference>
<dbReference type="Gene3D" id="1.10.10.10">
    <property type="entry name" value="Winged helix-like DNA-binding domain superfamily/Winged helix DNA-binding domain"/>
    <property type="match status" value="1"/>
</dbReference>
<dbReference type="Pfam" id="PF04542">
    <property type="entry name" value="Sigma70_r2"/>
    <property type="match status" value="1"/>
</dbReference>
<comment type="caution">
    <text evidence="2">The sequence shown here is derived from an EMBL/GenBank/DDBJ whole genome shotgun (WGS) entry which is preliminary data.</text>
</comment>
<dbReference type="InterPro" id="IPR013325">
    <property type="entry name" value="RNA_pol_sigma_r2"/>
</dbReference>
<dbReference type="SUPFAM" id="SSF88659">
    <property type="entry name" value="Sigma3 and sigma4 domains of RNA polymerase sigma factors"/>
    <property type="match status" value="1"/>
</dbReference>
<proteinExistence type="predicted"/>
<name>A0ABP7F2V4_9STAP</name>
<dbReference type="InterPro" id="IPR014284">
    <property type="entry name" value="RNA_pol_sigma-70_dom"/>
</dbReference>
<dbReference type="InterPro" id="IPR013324">
    <property type="entry name" value="RNA_pol_sigma_r3/r4-like"/>
</dbReference>
<protein>
    <recommendedName>
        <fullName evidence="1">RNA polymerase sigma-70 region 2 domain-containing protein</fullName>
    </recommendedName>
</protein>
<gene>
    <name evidence="2" type="ORF">GCM10022378_17290</name>
</gene>
<feature type="domain" description="RNA polymerase sigma-70 region 2" evidence="1">
    <location>
        <begin position="5"/>
        <end position="74"/>
    </location>
</feature>
<sequence>MNEQIERYEPMIHSIMNKLNIQYDKDDYMQVGRLAVYSALTAFDAVKGKGATESQFVYTRIQQRMIDEIRKVSRYTSHVSADSDAGMDTGADDDMPDLHYDSARRVLDDREMLWLTYTLKGFTVREIASVAGFSTSSVKNWRASARVKLRKIYGPED</sequence>
<reference evidence="3" key="1">
    <citation type="journal article" date="2019" name="Int. J. Syst. Evol. Microbiol.">
        <title>The Global Catalogue of Microorganisms (GCM) 10K type strain sequencing project: providing services to taxonomists for standard genome sequencing and annotation.</title>
        <authorList>
            <consortium name="The Broad Institute Genomics Platform"/>
            <consortium name="The Broad Institute Genome Sequencing Center for Infectious Disease"/>
            <person name="Wu L."/>
            <person name="Ma J."/>
        </authorList>
    </citation>
    <scope>NUCLEOTIDE SEQUENCE [LARGE SCALE GENOMIC DNA]</scope>
    <source>
        <strain evidence="3">JCM 16981</strain>
    </source>
</reference>
<dbReference type="InterPro" id="IPR007627">
    <property type="entry name" value="RNA_pol_sigma70_r2"/>
</dbReference>
<evidence type="ECO:0000313" key="2">
    <source>
        <dbReference type="EMBL" id="GAA3729215.1"/>
    </source>
</evidence>
<dbReference type="RefSeq" id="WP_344703491.1">
    <property type="nucleotide sequence ID" value="NZ_BAABCK010000061.1"/>
</dbReference>
<dbReference type="InterPro" id="IPR036388">
    <property type="entry name" value="WH-like_DNA-bd_sf"/>
</dbReference>
<organism evidence="2 3">
    <name type="scientific">Salinicoccus jeotgali</name>
    <dbReference type="NCBI Taxonomy" id="381634"/>
    <lineage>
        <taxon>Bacteria</taxon>
        <taxon>Bacillati</taxon>
        <taxon>Bacillota</taxon>
        <taxon>Bacilli</taxon>
        <taxon>Bacillales</taxon>
        <taxon>Staphylococcaceae</taxon>
        <taxon>Salinicoccus</taxon>
    </lineage>
</organism>
<evidence type="ECO:0000313" key="3">
    <source>
        <dbReference type="Proteomes" id="UP001500920"/>
    </source>
</evidence>